<dbReference type="InParanoid" id="A0A409XQB2"/>
<evidence type="ECO:0000313" key="3">
    <source>
        <dbReference type="Proteomes" id="UP000283269"/>
    </source>
</evidence>
<reference evidence="2 3" key="1">
    <citation type="journal article" date="2018" name="Evol. Lett.">
        <title>Horizontal gene cluster transfer increased hallucinogenic mushroom diversity.</title>
        <authorList>
            <person name="Reynolds H.T."/>
            <person name="Vijayakumar V."/>
            <person name="Gluck-Thaler E."/>
            <person name="Korotkin H.B."/>
            <person name="Matheny P.B."/>
            <person name="Slot J.C."/>
        </authorList>
    </citation>
    <scope>NUCLEOTIDE SEQUENCE [LARGE SCALE GENOMIC DNA]</scope>
    <source>
        <strain evidence="2 3">2631</strain>
    </source>
</reference>
<evidence type="ECO:0000256" key="1">
    <source>
        <dbReference type="SAM" id="Coils"/>
    </source>
</evidence>
<gene>
    <name evidence="2" type="ORF">CVT25_000197</name>
</gene>
<dbReference type="Proteomes" id="UP000283269">
    <property type="component" value="Unassembled WGS sequence"/>
</dbReference>
<dbReference type="EMBL" id="NHYD01000886">
    <property type="protein sequence ID" value="PPQ92995.1"/>
    <property type="molecule type" value="Genomic_DNA"/>
</dbReference>
<keyword evidence="1" id="KW-0175">Coiled coil</keyword>
<proteinExistence type="predicted"/>
<sequence length="614" mass="71062">MPQSPDRIDNPAYSPHAPRPPPCDKCQWLECFYLHDHSPISCSLQSCDTCPYLAEIDEEISKVQNQLLELAKKRREIKRNINSRHDHLITRLPMEIVWQIFILSTESNIMQYRTKTRRICTWHPALLLGAVSEVWRDVTLSIPQLWTSVTINLSTDLFKLDVTSEWLRRSRALPLSITLMSYLYENDNDWIREGYIFEHFEGLIFGISLDTERYLSLSSLVKSHSTRWKCVHLSLPSLYGLLNNPEYIGALDYFRINAPERYYDHSFSMDPLCTENARYYSPAKLPLRWDNLTHLEVSGTNVDEVVQIICHAPQITHFTQNHELGWPGTSFPLPATPIINNSLHYVKTVPPLSKDANLLRYITLPFLRTFHYALDGTDSNYNFQFEEEALEILSQFFDRSRAPLDDFIFDYLMGEINPFAHRMNGPPPFLSPWLHKFPQITHLKFHTYSYVYSEWIDTLFKLLAHDQEDYALPRLRRLDIDNIPTLSQRSWHLFASIFPHPEEKDECDTSNSIDVLDDLASQGLDYADLNVKVFGGSLPTNHSISSRINKAGRPLQSVMIRQCHNDDDEGYYEKNIYDSLVAIQKSGISLKLIAANGFDILPLVVDADDRASDK</sequence>
<evidence type="ECO:0008006" key="4">
    <source>
        <dbReference type="Google" id="ProtNLM"/>
    </source>
</evidence>
<evidence type="ECO:0000313" key="2">
    <source>
        <dbReference type="EMBL" id="PPQ92995.1"/>
    </source>
</evidence>
<name>A0A409XQB2_PSICY</name>
<keyword evidence="3" id="KW-1185">Reference proteome</keyword>
<dbReference type="AlphaFoldDB" id="A0A409XQB2"/>
<accession>A0A409XQB2</accession>
<protein>
    <recommendedName>
        <fullName evidence="4">F-box domain-containing protein</fullName>
    </recommendedName>
</protein>
<dbReference type="OrthoDB" id="2269034at2759"/>
<feature type="coiled-coil region" evidence="1">
    <location>
        <begin position="53"/>
        <end position="80"/>
    </location>
</feature>
<comment type="caution">
    <text evidence="2">The sequence shown here is derived from an EMBL/GenBank/DDBJ whole genome shotgun (WGS) entry which is preliminary data.</text>
</comment>
<organism evidence="2 3">
    <name type="scientific">Psilocybe cyanescens</name>
    <dbReference type="NCBI Taxonomy" id="93625"/>
    <lineage>
        <taxon>Eukaryota</taxon>
        <taxon>Fungi</taxon>
        <taxon>Dikarya</taxon>
        <taxon>Basidiomycota</taxon>
        <taxon>Agaricomycotina</taxon>
        <taxon>Agaricomycetes</taxon>
        <taxon>Agaricomycetidae</taxon>
        <taxon>Agaricales</taxon>
        <taxon>Agaricineae</taxon>
        <taxon>Strophariaceae</taxon>
        <taxon>Psilocybe</taxon>
    </lineage>
</organism>